<name>Q38Y23_LATSS</name>
<proteinExistence type="predicted"/>
<gene>
    <name evidence="1" type="ordered locus">LCA_0602</name>
</gene>
<organism evidence="1 2">
    <name type="scientific">Latilactobacillus sakei subsp. sakei (strain 23K)</name>
    <name type="common">Lactobacillus sakei subsp. sakei</name>
    <dbReference type="NCBI Taxonomy" id="314315"/>
    <lineage>
        <taxon>Bacteria</taxon>
        <taxon>Bacillati</taxon>
        <taxon>Bacillota</taxon>
        <taxon>Bacilli</taxon>
        <taxon>Lactobacillales</taxon>
        <taxon>Lactobacillaceae</taxon>
        <taxon>Latilactobacillus</taxon>
    </lineage>
</organism>
<evidence type="ECO:0000313" key="2">
    <source>
        <dbReference type="Proteomes" id="UP000002707"/>
    </source>
</evidence>
<accession>Q38Y23</accession>
<dbReference type="EMBL" id="CR936503">
    <property type="protein sequence ID" value="CAI54906.1"/>
    <property type="molecule type" value="Genomic_DNA"/>
</dbReference>
<dbReference type="HOGENOM" id="CLU_3311985_0_0_9"/>
<dbReference type="Proteomes" id="UP000002707">
    <property type="component" value="Chromosome"/>
</dbReference>
<dbReference type="KEGG" id="lsa:LCA_0602"/>
<dbReference type="AlphaFoldDB" id="Q38Y23"/>
<evidence type="ECO:0000313" key="1">
    <source>
        <dbReference type="EMBL" id="CAI54906.1"/>
    </source>
</evidence>
<keyword evidence="2" id="KW-1185">Reference proteome</keyword>
<reference evidence="2" key="1">
    <citation type="journal article" date="2005" name="Nat. Biotechnol.">
        <title>The complete genome sequence of the meat-borne lactic acid bacterium Lactobacillus sakei 23K.</title>
        <authorList>
            <person name="Chaillou S."/>
            <person name="Champomier-Verges M.-C."/>
            <person name="Cornet M."/>
            <person name="Crutz-Le Coq A.-M."/>
            <person name="Dudez A.-M."/>
            <person name="Martin V."/>
            <person name="Beaufils S."/>
            <person name="Darbon-Rongere E."/>
            <person name="Bossy R."/>
            <person name="Loux V."/>
            <person name="Zagorec M."/>
        </authorList>
    </citation>
    <scope>NUCLEOTIDE SEQUENCE [LARGE SCALE GENOMIC DNA]</scope>
    <source>
        <strain evidence="2">23K</strain>
    </source>
</reference>
<protein>
    <submittedName>
        <fullName evidence="1">Hypothetical prophage lsa1 protein</fullName>
    </submittedName>
</protein>
<sequence>MPKPDYTNLSFNDYAPPGSRTRISRTGILGAIHYTSGAT</sequence>